<reference evidence="2" key="2">
    <citation type="submission" date="2023-07" db="EMBL/GenBank/DDBJ databases">
        <title>Genome-based characterization of strain KMM 296 and proposal for reclassification of Cobetia litoralis and Cobetia pacifica, and emended description of the species Cobetia amphilecti and Cobetia marina.</title>
        <authorList>
            <person name="Balabanova L."/>
            <person name="Nedashkovskaya O."/>
        </authorList>
    </citation>
    <scope>NUCLEOTIDE SEQUENCE [LARGE SCALE GENOMIC DNA]</scope>
    <source>
        <strain evidence="2">NRIC 0815</strain>
    </source>
</reference>
<dbReference type="InterPro" id="IPR036188">
    <property type="entry name" value="FAD/NAD-bd_sf"/>
</dbReference>
<comment type="caution">
    <text evidence="1">The sequence shown here is derived from an EMBL/GenBank/DDBJ whole genome shotgun (WGS) entry which is preliminary data.</text>
</comment>
<evidence type="ECO:0000313" key="1">
    <source>
        <dbReference type="EMBL" id="MDI5886235.1"/>
    </source>
</evidence>
<reference evidence="1 2" key="1">
    <citation type="submission" date="2023-04" db="EMBL/GenBank/DDBJ databases">
        <authorList>
            <person name="Otstavnykh N."/>
            <person name="Seitkalieva A."/>
            <person name="Bystritskaya E."/>
        </authorList>
    </citation>
    <scope>NUCLEOTIDE SEQUENCE [LARGE SCALE GENOMIC DNA]</scope>
    <source>
        <strain evidence="1 2">NRIC 0815</strain>
    </source>
</reference>
<dbReference type="EMBL" id="JASCSA010000109">
    <property type="protein sequence ID" value="MDI5886235.1"/>
    <property type="molecule type" value="Genomic_DNA"/>
</dbReference>
<feature type="non-terminal residue" evidence="1">
    <location>
        <position position="1"/>
    </location>
</feature>
<dbReference type="InterPro" id="IPR006905">
    <property type="entry name" value="Flavin_halogenase"/>
</dbReference>
<organism evidence="1 2">
    <name type="scientific">Cobetia amphilecti</name>
    <dbReference type="NCBI Taxonomy" id="1055104"/>
    <lineage>
        <taxon>Bacteria</taxon>
        <taxon>Pseudomonadati</taxon>
        <taxon>Pseudomonadota</taxon>
        <taxon>Gammaproteobacteria</taxon>
        <taxon>Oceanospirillales</taxon>
        <taxon>Halomonadaceae</taxon>
        <taxon>Cobetia</taxon>
    </lineage>
</organism>
<feature type="non-terminal residue" evidence="1">
    <location>
        <position position="69"/>
    </location>
</feature>
<dbReference type="Pfam" id="PF04820">
    <property type="entry name" value="Trp_halogenase"/>
    <property type="match status" value="1"/>
</dbReference>
<dbReference type="Proteomes" id="UP001229025">
    <property type="component" value="Unassembled WGS sequence"/>
</dbReference>
<dbReference type="Gene3D" id="3.50.50.60">
    <property type="entry name" value="FAD/NAD(P)-binding domain"/>
    <property type="match status" value="1"/>
</dbReference>
<protein>
    <submittedName>
        <fullName evidence="1">Tryptophan 7-halogenase</fullName>
    </submittedName>
</protein>
<proteinExistence type="predicted"/>
<keyword evidence="2" id="KW-1185">Reference proteome</keyword>
<sequence>GYEDWSQWLPCNRAVAVPSSYSGDPDPFTRATARGAGWQWRIPLQQRMGNGLVYCSDFMTAEAAERELL</sequence>
<name>A0ABT6UU51_9GAMM</name>
<accession>A0ABT6UU51</accession>
<evidence type="ECO:0000313" key="2">
    <source>
        <dbReference type="Proteomes" id="UP001229025"/>
    </source>
</evidence>
<dbReference type="RefSeq" id="WP_284727745.1">
    <property type="nucleotide sequence ID" value="NZ_JASCSA010000109.1"/>
</dbReference>
<gene>
    <name evidence="1" type="ORF">QLT01_18015</name>
</gene>